<dbReference type="Gene3D" id="3.40.50.1820">
    <property type="entry name" value="alpha/beta hydrolase"/>
    <property type="match status" value="1"/>
</dbReference>
<name>A0ABR8ULS5_9GAMM</name>
<evidence type="ECO:0000256" key="1">
    <source>
        <dbReference type="ARBA" id="ARBA00022679"/>
    </source>
</evidence>
<dbReference type="SUPFAM" id="SSF53474">
    <property type="entry name" value="alpha/beta-Hydrolases"/>
    <property type="match status" value="1"/>
</dbReference>
<dbReference type="GO" id="GO:0008899">
    <property type="term" value="F:homoserine O-succinyltransferase activity"/>
    <property type="evidence" value="ECO:0007669"/>
    <property type="project" value="UniProtKB-EC"/>
</dbReference>
<sequence>MSLEDRALSATVFPSACDPQAGAAVPPSIAVPASGGHPAVRGHVDVVLPMHHAGRRPLRLAYELAGPEGAPVVLVSGGISASRHLAASATFPERGWAGAVVGKGRALDPARLRLLAFDHVGADGGLDAVIDTTDQADAAAVLLDALGIARLRAFVGYSYGAAVALQFAARHGTRLERLVAVSGAHRAHPWAAAWRALQRRAVALGELQCADGQGLALARQFAMLGYRSGDGFAERFDAPPEVVNGRVRVAAEDYLDAAGARFVAKTPVVAWQRLSESLDVHRVDPAAIDVPATVVAVEGDPLVPLSEAVALVEGLAGPARLRVLRSPHGHDAFLKDDGRFDTILRDALATEVSA</sequence>
<dbReference type="InterPro" id="IPR000073">
    <property type="entry name" value="AB_hydrolase_1"/>
</dbReference>
<evidence type="ECO:0000313" key="3">
    <source>
        <dbReference type="EMBL" id="MBD7988609.1"/>
    </source>
</evidence>
<dbReference type="EMBL" id="JACSQJ010000006">
    <property type="protein sequence ID" value="MBD7988609.1"/>
    <property type="molecule type" value="Genomic_DNA"/>
</dbReference>
<evidence type="ECO:0000259" key="2">
    <source>
        <dbReference type="Pfam" id="PF00561"/>
    </source>
</evidence>
<dbReference type="Proteomes" id="UP000647183">
    <property type="component" value="Unassembled WGS sequence"/>
</dbReference>
<evidence type="ECO:0000313" key="4">
    <source>
        <dbReference type="Proteomes" id="UP000647183"/>
    </source>
</evidence>
<dbReference type="RefSeq" id="WP_191729796.1">
    <property type="nucleotide sequence ID" value="NZ_JACSQJ010000006.1"/>
</dbReference>
<dbReference type="InterPro" id="IPR029058">
    <property type="entry name" value="AB_hydrolase_fold"/>
</dbReference>
<gene>
    <name evidence="3" type="ORF">H9645_11295</name>
</gene>
<dbReference type="PIRSF" id="PIRSF000443">
    <property type="entry name" value="Homoser_Ac_trans"/>
    <property type="match status" value="1"/>
</dbReference>
<feature type="domain" description="AB hydrolase-1" evidence="2">
    <location>
        <begin position="103"/>
        <end position="336"/>
    </location>
</feature>
<organism evidence="3 4">
    <name type="scientific">Luteimonas colneyensis</name>
    <dbReference type="NCBI Taxonomy" id="2762230"/>
    <lineage>
        <taxon>Bacteria</taxon>
        <taxon>Pseudomonadati</taxon>
        <taxon>Pseudomonadota</taxon>
        <taxon>Gammaproteobacteria</taxon>
        <taxon>Lysobacterales</taxon>
        <taxon>Lysobacteraceae</taxon>
        <taxon>Luteimonas</taxon>
    </lineage>
</organism>
<keyword evidence="3" id="KW-0012">Acyltransferase</keyword>
<dbReference type="NCBIfam" id="NF006449">
    <property type="entry name" value="PRK08775.1"/>
    <property type="match status" value="1"/>
</dbReference>
<dbReference type="PANTHER" id="PTHR32268:SF11">
    <property type="entry name" value="HOMOSERINE O-ACETYLTRANSFERASE"/>
    <property type="match status" value="1"/>
</dbReference>
<dbReference type="Pfam" id="PF00561">
    <property type="entry name" value="Abhydrolase_1"/>
    <property type="match status" value="1"/>
</dbReference>
<reference evidence="3 4" key="1">
    <citation type="submission" date="2020-08" db="EMBL/GenBank/DDBJ databases">
        <title>A Genomic Blueprint of the Chicken Gut Microbiome.</title>
        <authorList>
            <person name="Gilroy R."/>
            <person name="Ravi A."/>
            <person name="Getino M."/>
            <person name="Pursley I."/>
            <person name="Horton D.L."/>
            <person name="Alikhan N.-F."/>
            <person name="Baker D."/>
            <person name="Gharbi K."/>
            <person name="Hall N."/>
            <person name="Watson M."/>
            <person name="Adriaenssens E.M."/>
            <person name="Foster-Nyarko E."/>
            <person name="Jarju S."/>
            <person name="Secka A."/>
            <person name="Antonio M."/>
            <person name="Oren A."/>
            <person name="Chaudhuri R."/>
            <person name="La Ragione R.M."/>
            <person name="Hildebrand F."/>
            <person name="Pallen M.J."/>
        </authorList>
    </citation>
    <scope>NUCLEOTIDE SEQUENCE [LARGE SCALE GENOMIC DNA]</scope>
    <source>
        <strain evidence="3 4">Sa2BVA3</strain>
    </source>
</reference>
<dbReference type="EC" id="2.3.1.46" evidence="3"/>
<accession>A0ABR8ULS5</accession>
<protein>
    <submittedName>
        <fullName evidence="3">Homoserine O-succinyltransferase</fullName>
        <ecNumber evidence="3">2.3.1.46</ecNumber>
    </submittedName>
</protein>
<dbReference type="PANTHER" id="PTHR32268">
    <property type="entry name" value="HOMOSERINE O-ACETYLTRANSFERASE"/>
    <property type="match status" value="1"/>
</dbReference>
<proteinExistence type="predicted"/>
<comment type="caution">
    <text evidence="3">The sequence shown here is derived from an EMBL/GenBank/DDBJ whole genome shotgun (WGS) entry which is preliminary data.</text>
</comment>
<keyword evidence="1 3" id="KW-0808">Transferase</keyword>
<keyword evidence="4" id="KW-1185">Reference proteome</keyword>
<dbReference type="InterPro" id="IPR008220">
    <property type="entry name" value="HAT_MetX-like"/>
</dbReference>